<keyword evidence="4" id="KW-1133">Transmembrane helix</keyword>
<comment type="subcellular location">
    <subcellularLocation>
        <location evidence="1">Membrane</location>
    </subcellularLocation>
</comment>
<reference evidence="8 9" key="1">
    <citation type="journal article" date="2011" name="J. Gen. Appl. Microbiol.">
        <title>Draft genome sequencing of the enigmatic yeast Saitoella complicata.</title>
        <authorList>
            <person name="Nishida H."/>
            <person name="Hamamoto M."/>
            <person name="Sugiyama J."/>
        </authorList>
    </citation>
    <scope>NUCLEOTIDE SEQUENCE [LARGE SCALE GENOMIC DNA]</scope>
    <source>
        <strain evidence="8 9">NRRL Y-17804</strain>
    </source>
</reference>
<evidence type="ECO:0000256" key="4">
    <source>
        <dbReference type="ARBA" id="ARBA00022989"/>
    </source>
</evidence>
<dbReference type="AlphaFoldDB" id="A0A0E9NGJ0"/>
<evidence type="ECO:0000256" key="1">
    <source>
        <dbReference type="ARBA" id="ARBA00004370"/>
    </source>
</evidence>
<dbReference type="PANTHER" id="PTHR12770">
    <property type="entry name" value="RUS1 FAMILY PROTEIN C16ORF58"/>
    <property type="match status" value="1"/>
</dbReference>
<comment type="caution">
    <text evidence="8">The sequence shown here is derived from an EMBL/GenBank/DDBJ whole genome shotgun (WGS) entry which is preliminary data.</text>
</comment>
<gene>
    <name evidence="8" type="ORF">G7K_3080-t1</name>
</gene>
<keyword evidence="5" id="KW-0472">Membrane</keyword>
<dbReference type="Proteomes" id="UP000033140">
    <property type="component" value="Unassembled WGS sequence"/>
</dbReference>
<keyword evidence="3" id="KW-0812">Transmembrane</keyword>
<name>A0A0E9NGJ0_SAICN</name>
<evidence type="ECO:0000256" key="6">
    <source>
        <dbReference type="SAM" id="MobiDB-lite"/>
    </source>
</evidence>
<protein>
    <recommendedName>
        <fullName evidence="7">Protein root UVB sensitive/RUS domain-containing protein</fullName>
    </recommendedName>
</protein>
<proteinExistence type="inferred from homology"/>
<dbReference type="GO" id="GO:0016020">
    <property type="term" value="C:membrane"/>
    <property type="evidence" value="ECO:0007669"/>
    <property type="project" value="UniProtKB-SubCell"/>
</dbReference>
<dbReference type="InterPro" id="IPR054549">
    <property type="entry name" value="UVB_sens_RUS_dom"/>
</dbReference>
<reference evidence="8 9" key="3">
    <citation type="journal article" date="2015" name="Genome Announc.">
        <title>Draft Genome Sequence of the Archiascomycetous Yeast Saitoella complicata.</title>
        <authorList>
            <person name="Yamauchi K."/>
            <person name="Kondo S."/>
            <person name="Hamamoto M."/>
            <person name="Takahashi Y."/>
            <person name="Ogura Y."/>
            <person name="Hayashi T."/>
            <person name="Nishida H."/>
        </authorList>
    </citation>
    <scope>NUCLEOTIDE SEQUENCE [LARGE SCALE GENOMIC DNA]</scope>
    <source>
        <strain evidence="8 9">NRRL Y-17804</strain>
    </source>
</reference>
<comment type="similarity">
    <text evidence="2">Belongs to the RUS1 family.</text>
</comment>
<sequence>MEKNASEDLLIAVPLVRRQVVSADQAGSPADNWLVGLLKKTFLPVGYPDSVSPDYLNYQLWDSIQAVASSISNMIASRAVLEGVGVGNANATALNALYLTTATDLLSRLFTLATTTLLSPTLSLTPKSHRLHADLANDMSILLSTSLPYLPDAKMKAGAMVAAGLARAYCGVLGPSSKMVFSEHFVRRGKRGGDLGDVVAKDGSQEVVVEAVGMLLGTLVVSLLTDPIYVGIALFTLVHIHIYANYRAVASVTFPTLTPHRSYLLLRSLIPQTVKAEDPSDITFPSPADISKVEGVWSSEPSLTPPHSIDDLMECGCDQAVLKDIFEGEKYLLWPEPLFEVAGAHHRVRIVHSTSITPFEKLKAAYHAWLVLAYRKMYPNQKDEELVGQALTVVNGGVWRYGEEGVRRMLEEKGWDLEGLVICEEGKEGYEWKQKKGRSTTAHRSKFHPTHPYKMAFYPTRPSNMNMGAFHPTRPRFNSPANGGDYAGKAGNPSSPDPRKGAGGRVGNLLKIVAATAVLGTGWCVLKGVRREKAQEDGSNLEFDSTTSTPLHTVPSRLKPLFLNQPPRPISGITYEGQVYVRYVAFREHLAFY</sequence>
<evidence type="ECO:0000256" key="2">
    <source>
        <dbReference type="ARBA" id="ARBA00007558"/>
    </source>
</evidence>
<evidence type="ECO:0000259" key="7">
    <source>
        <dbReference type="Pfam" id="PF04884"/>
    </source>
</evidence>
<keyword evidence="9" id="KW-1185">Reference proteome</keyword>
<evidence type="ECO:0000256" key="3">
    <source>
        <dbReference type="ARBA" id="ARBA00022692"/>
    </source>
</evidence>
<feature type="domain" description="Protein root UVB sensitive/RUS" evidence="7">
    <location>
        <begin position="32"/>
        <end position="270"/>
    </location>
</feature>
<evidence type="ECO:0000313" key="8">
    <source>
        <dbReference type="EMBL" id="GAO48918.1"/>
    </source>
</evidence>
<dbReference type="Pfam" id="PF04884">
    <property type="entry name" value="UVB_sens_prot"/>
    <property type="match status" value="1"/>
</dbReference>
<organism evidence="8 9">
    <name type="scientific">Saitoella complicata (strain BCRC 22490 / CBS 7301 / JCM 7358 / NBRC 10748 / NRRL Y-17804)</name>
    <dbReference type="NCBI Taxonomy" id="698492"/>
    <lineage>
        <taxon>Eukaryota</taxon>
        <taxon>Fungi</taxon>
        <taxon>Dikarya</taxon>
        <taxon>Ascomycota</taxon>
        <taxon>Taphrinomycotina</taxon>
        <taxon>Taphrinomycotina incertae sedis</taxon>
        <taxon>Saitoella</taxon>
    </lineage>
</organism>
<reference evidence="8 9" key="2">
    <citation type="journal article" date="2014" name="J. Gen. Appl. Microbiol.">
        <title>The early diverging ascomycetous budding yeast Saitoella complicata has three histone deacetylases belonging to the Clr6, Hos2, and Rpd3 lineages.</title>
        <authorList>
            <person name="Nishida H."/>
            <person name="Matsumoto T."/>
            <person name="Kondo S."/>
            <person name="Hamamoto M."/>
            <person name="Yoshikawa H."/>
        </authorList>
    </citation>
    <scope>NUCLEOTIDE SEQUENCE [LARGE SCALE GENOMIC DNA]</scope>
    <source>
        <strain evidence="8 9">NRRL Y-17804</strain>
    </source>
</reference>
<dbReference type="EMBL" id="BACD03000018">
    <property type="protein sequence ID" value="GAO48918.1"/>
    <property type="molecule type" value="Genomic_DNA"/>
</dbReference>
<evidence type="ECO:0000256" key="5">
    <source>
        <dbReference type="ARBA" id="ARBA00023136"/>
    </source>
</evidence>
<dbReference type="PANTHER" id="PTHR12770:SF31">
    <property type="entry name" value="RUS FAMILY MEMBER 1"/>
    <property type="match status" value="1"/>
</dbReference>
<feature type="region of interest" description="Disordered" evidence="6">
    <location>
        <begin position="476"/>
        <end position="503"/>
    </location>
</feature>
<accession>A0A0E9NGJ0</accession>
<evidence type="ECO:0000313" key="9">
    <source>
        <dbReference type="Proteomes" id="UP000033140"/>
    </source>
</evidence>
<dbReference type="InterPro" id="IPR006968">
    <property type="entry name" value="RUS_fam"/>
</dbReference>